<keyword evidence="2" id="KW-1133">Transmembrane helix</keyword>
<protein>
    <submittedName>
        <fullName evidence="3">Uncharacterized protein</fullName>
    </submittedName>
</protein>
<keyword evidence="2" id="KW-0472">Membrane</keyword>
<feature type="transmembrane region" description="Helical" evidence="2">
    <location>
        <begin position="322"/>
        <end position="341"/>
    </location>
</feature>
<reference evidence="3" key="1">
    <citation type="journal article" date="2020" name="Stud. Mycol.">
        <title>101 Dothideomycetes genomes: a test case for predicting lifestyles and emergence of pathogens.</title>
        <authorList>
            <person name="Haridas S."/>
            <person name="Albert R."/>
            <person name="Binder M."/>
            <person name="Bloem J."/>
            <person name="Labutti K."/>
            <person name="Salamov A."/>
            <person name="Andreopoulos B."/>
            <person name="Baker S."/>
            <person name="Barry K."/>
            <person name="Bills G."/>
            <person name="Bluhm B."/>
            <person name="Cannon C."/>
            <person name="Castanera R."/>
            <person name="Culley D."/>
            <person name="Daum C."/>
            <person name="Ezra D."/>
            <person name="Gonzalez J."/>
            <person name="Henrissat B."/>
            <person name="Kuo A."/>
            <person name="Liang C."/>
            <person name="Lipzen A."/>
            <person name="Lutzoni F."/>
            <person name="Magnuson J."/>
            <person name="Mondo S."/>
            <person name="Nolan M."/>
            <person name="Ohm R."/>
            <person name="Pangilinan J."/>
            <person name="Park H.-J."/>
            <person name="Ramirez L."/>
            <person name="Alfaro M."/>
            <person name="Sun H."/>
            <person name="Tritt A."/>
            <person name="Yoshinaga Y."/>
            <person name="Zwiers L.-H."/>
            <person name="Turgeon B."/>
            <person name="Goodwin S."/>
            <person name="Spatafora J."/>
            <person name="Crous P."/>
            <person name="Grigoriev I."/>
        </authorList>
    </citation>
    <scope>NUCLEOTIDE SEQUENCE</scope>
    <source>
        <strain evidence="3">CBS 113818</strain>
    </source>
</reference>
<dbReference type="Proteomes" id="UP000799424">
    <property type="component" value="Unassembled WGS sequence"/>
</dbReference>
<feature type="compositionally biased region" description="Basic and acidic residues" evidence="1">
    <location>
        <begin position="173"/>
        <end position="182"/>
    </location>
</feature>
<keyword evidence="4" id="KW-1185">Reference proteome</keyword>
<evidence type="ECO:0000256" key="1">
    <source>
        <dbReference type="SAM" id="MobiDB-lite"/>
    </source>
</evidence>
<evidence type="ECO:0000313" key="4">
    <source>
        <dbReference type="Proteomes" id="UP000799424"/>
    </source>
</evidence>
<gene>
    <name evidence="3" type="ORF">CC86DRAFT_459470</name>
</gene>
<accession>A0A6A6ZL05</accession>
<keyword evidence="2" id="KW-0812">Transmembrane</keyword>
<feature type="region of interest" description="Disordered" evidence="1">
    <location>
        <begin position="157"/>
        <end position="228"/>
    </location>
</feature>
<organism evidence="3 4">
    <name type="scientific">Ophiobolus disseminans</name>
    <dbReference type="NCBI Taxonomy" id="1469910"/>
    <lineage>
        <taxon>Eukaryota</taxon>
        <taxon>Fungi</taxon>
        <taxon>Dikarya</taxon>
        <taxon>Ascomycota</taxon>
        <taxon>Pezizomycotina</taxon>
        <taxon>Dothideomycetes</taxon>
        <taxon>Pleosporomycetidae</taxon>
        <taxon>Pleosporales</taxon>
        <taxon>Pleosporineae</taxon>
        <taxon>Phaeosphaeriaceae</taxon>
        <taxon>Ophiobolus</taxon>
    </lineage>
</organism>
<dbReference type="OrthoDB" id="3737134at2759"/>
<feature type="compositionally biased region" description="Polar residues" evidence="1">
    <location>
        <begin position="210"/>
        <end position="228"/>
    </location>
</feature>
<evidence type="ECO:0000256" key="2">
    <source>
        <dbReference type="SAM" id="Phobius"/>
    </source>
</evidence>
<sequence>MNNVLYLVRKKSVPALAHPASDVSRPWPCTLKMLYVELGARLTVSLESGVSIQGVDDEQLVALRFKGQNLVPGKGSLSRPVNIVLAAVMSSRLAQQGGSQVYVLLLVLKTPGAVWHPRTLSAEASGIDNLPCELSILARTTERVFWSAYEVAKSVESETAAAPPSIEDAQDDAPPKYEDAQVPRKRHTRSLTPDSPLPKRVLLEDLKRSFSPTERATPSSQGARSTTSSNVTVVADVWQKTITKGLDERLPERPSSLFRCRALLGRFVPLCLLAVHTVEANVALVATRRSLVRRYCASVARSIEQEAHSQGVEGVKDGRRRGVLGLGLLFVCFLVGVLFPGGRKRRL</sequence>
<dbReference type="AlphaFoldDB" id="A0A6A6ZL05"/>
<proteinExistence type="predicted"/>
<evidence type="ECO:0000313" key="3">
    <source>
        <dbReference type="EMBL" id="KAF2820905.1"/>
    </source>
</evidence>
<dbReference type="EMBL" id="MU006239">
    <property type="protein sequence ID" value="KAF2820905.1"/>
    <property type="molecule type" value="Genomic_DNA"/>
</dbReference>
<name>A0A6A6ZL05_9PLEO</name>